<protein>
    <recommendedName>
        <fullName evidence="6">HTH-type transcriptional regulator TtuA</fullName>
    </recommendedName>
    <alternativeName>
        <fullName evidence="7">Tartrate utilization transcriptional regulator</fullName>
    </alternativeName>
</protein>
<gene>
    <name evidence="9" type="ORF">GGD46_006010</name>
</gene>
<keyword evidence="2" id="KW-0805">Transcription regulation</keyword>
<name>A0A7X0IX78_9HYPH</name>
<dbReference type="GO" id="GO:0006351">
    <property type="term" value="P:DNA-templated transcription"/>
    <property type="evidence" value="ECO:0007669"/>
    <property type="project" value="TreeGrafter"/>
</dbReference>
<dbReference type="SUPFAM" id="SSF53850">
    <property type="entry name" value="Periplasmic binding protein-like II"/>
    <property type="match status" value="1"/>
</dbReference>
<dbReference type="GO" id="GO:0003700">
    <property type="term" value="F:DNA-binding transcription factor activity"/>
    <property type="evidence" value="ECO:0007669"/>
    <property type="project" value="InterPro"/>
</dbReference>
<reference evidence="9 10" key="1">
    <citation type="submission" date="2020-08" db="EMBL/GenBank/DDBJ databases">
        <title>Genomic Encyclopedia of Type Strains, Phase IV (KMG-V): Genome sequencing to study the core and pangenomes of soil and plant-associated prokaryotes.</title>
        <authorList>
            <person name="Whitman W."/>
        </authorList>
    </citation>
    <scope>NUCLEOTIDE SEQUENCE [LARGE SCALE GENOMIC DNA]</scope>
    <source>
        <strain evidence="9 10">SEMIA 4060</strain>
    </source>
</reference>
<dbReference type="EMBL" id="JACHBG010000025">
    <property type="protein sequence ID" value="MBB6488690.1"/>
    <property type="molecule type" value="Genomic_DNA"/>
</dbReference>
<dbReference type="AlphaFoldDB" id="A0A7X0IX78"/>
<dbReference type="InterPro" id="IPR058163">
    <property type="entry name" value="LysR-type_TF_proteobact-type"/>
</dbReference>
<dbReference type="GO" id="GO:0043565">
    <property type="term" value="F:sequence-specific DNA binding"/>
    <property type="evidence" value="ECO:0007669"/>
    <property type="project" value="TreeGrafter"/>
</dbReference>
<keyword evidence="4" id="KW-0804">Transcription</keyword>
<evidence type="ECO:0000256" key="6">
    <source>
        <dbReference type="ARBA" id="ARBA00067332"/>
    </source>
</evidence>
<comment type="caution">
    <text evidence="9">The sequence shown here is derived from an EMBL/GenBank/DDBJ whole genome shotgun (WGS) entry which is preliminary data.</text>
</comment>
<comment type="similarity">
    <text evidence="1">Belongs to the LysR transcriptional regulatory family.</text>
</comment>
<evidence type="ECO:0000256" key="3">
    <source>
        <dbReference type="ARBA" id="ARBA00023125"/>
    </source>
</evidence>
<keyword evidence="3 9" id="KW-0238">DNA-binding</keyword>
<dbReference type="RefSeq" id="WP_184710324.1">
    <property type="nucleotide sequence ID" value="NZ_JACHBG010000025.1"/>
</dbReference>
<dbReference type="CDD" id="cd08422">
    <property type="entry name" value="PBP2_CrgA_like"/>
    <property type="match status" value="1"/>
</dbReference>
<dbReference type="Gene3D" id="1.10.10.10">
    <property type="entry name" value="Winged helix-like DNA-binding domain superfamily/Winged helix DNA-binding domain"/>
    <property type="match status" value="1"/>
</dbReference>
<evidence type="ECO:0000313" key="10">
    <source>
        <dbReference type="Proteomes" id="UP000565576"/>
    </source>
</evidence>
<dbReference type="InterPro" id="IPR036390">
    <property type="entry name" value="WH_DNA-bd_sf"/>
</dbReference>
<evidence type="ECO:0000256" key="4">
    <source>
        <dbReference type="ARBA" id="ARBA00023163"/>
    </source>
</evidence>
<evidence type="ECO:0000256" key="5">
    <source>
        <dbReference type="ARBA" id="ARBA00054626"/>
    </source>
</evidence>
<feature type="domain" description="HTH lysR-type" evidence="8">
    <location>
        <begin position="1"/>
        <end position="59"/>
    </location>
</feature>
<dbReference type="FunFam" id="1.10.10.10:FF:000001">
    <property type="entry name" value="LysR family transcriptional regulator"/>
    <property type="match status" value="1"/>
</dbReference>
<dbReference type="Pfam" id="PF03466">
    <property type="entry name" value="LysR_substrate"/>
    <property type="match status" value="1"/>
</dbReference>
<organism evidence="9 10">
    <name type="scientific">Rhizobium lusitanum</name>
    <dbReference type="NCBI Taxonomy" id="293958"/>
    <lineage>
        <taxon>Bacteria</taxon>
        <taxon>Pseudomonadati</taxon>
        <taxon>Pseudomonadota</taxon>
        <taxon>Alphaproteobacteria</taxon>
        <taxon>Hyphomicrobiales</taxon>
        <taxon>Rhizobiaceae</taxon>
        <taxon>Rhizobium/Agrobacterium group</taxon>
        <taxon>Rhizobium</taxon>
    </lineage>
</organism>
<evidence type="ECO:0000313" key="9">
    <source>
        <dbReference type="EMBL" id="MBB6488690.1"/>
    </source>
</evidence>
<dbReference type="Proteomes" id="UP000565576">
    <property type="component" value="Unassembled WGS sequence"/>
</dbReference>
<dbReference type="InterPro" id="IPR000847">
    <property type="entry name" value="LysR_HTH_N"/>
</dbReference>
<dbReference type="PANTHER" id="PTHR30537">
    <property type="entry name" value="HTH-TYPE TRANSCRIPTIONAL REGULATOR"/>
    <property type="match status" value="1"/>
</dbReference>
<dbReference type="InterPro" id="IPR036388">
    <property type="entry name" value="WH-like_DNA-bd_sf"/>
</dbReference>
<dbReference type="PANTHER" id="PTHR30537:SF5">
    <property type="entry name" value="HTH-TYPE TRANSCRIPTIONAL ACTIVATOR TTDR-RELATED"/>
    <property type="match status" value="1"/>
</dbReference>
<dbReference type="InterPro" id="IPR005119">
    <property type="entry name" value="LysR_subst-bd"/>
</dbReference>
<evidence type="ECO:0000259" key="8">
    <source>
        <dbReference type="PROSITE" id="PS50931"/>
    </source>
</evidence>
<dbReference type="Pfam" id="PF00126">
    <property type="entry name" value="HTH_1"/>
    <property type="match status" value="1"/>
</dbReference>
<evidence type="ECO:0000256" key="7">
    <source>
        <dbReference type="ARBA" id="ARBA00083243"/>
    </source>
</evidence>
<dbReference type="PROSITE" id="PS50931">
    <property type="entry name" value="HTH_LYSR"/>
    <property type="match status" value="1"/>
</dbReference>
<evidence type="ECO:0000256" key="2">
    <source>
        <dbReference type="ARBA" id="ARBA00023015"/>
    </source>
</evidence>
<evidence type="ECO:0000256" key="1">
    <source>
        <dbReference type="ARBA" id="ARBA00009437"/>
    </source>
</evidence>
<accession>A0A7X0IX78</accession>
<proteinExistence type="inferred from homology"/>
<dbReference type="Gene3D" id="3.40.190.290">
    <property type="match status" value="1"/>
</dbReference>
<comment type="function">
    <text evidence="5">Transcriptional regulator of the ttuABCDE tartrate utilization operon.</text>
</comment>
<dbReference type="SUPFAM" id="SSF46785">
    <property type="entry name" value="Winged helix' DNA-binding domain"/>
    <property type="match status" value="1"/>
</dbReference>
<sequence length="312" mass="34365">MDRFTALQVFKIVADLGSFAGAGRKLGLTPPAISKNVAELEAHLGVRLINRTTRRMALTEEGKIYLEYVTRGLESLAEGEATLSSVKSSPSGTLRVSAPMTVALVRFSEAIPAFLARHPQLKLDLHLDDRRVDLVREGFDVAIRGSSALDDSSLIARKLATMPHVLCAAPAYFERYGRPKTPSDLKALDQIRFPFGGNADVWEFSKDGRTERIAVDARYSVTSSLAVRDALRGGFGVSLIPLPYVVNDLKAGRLQSALDDWTTAETTHYAVYPSRQHLAPKIRVFLEFLTEQFGRDPQSDFEANSLMDIANL</sequence>